<evidence type="ECO:0000256" key="9">
    <source>
        <dbReference type="ARBA" id="ARBA00022679"/>
    </source>
</evidence>
<feature type="domain" description="SET" evidence="19">
    <location>
        <begin position="101"/>
        <end position="216"/>
    </location>
</feature>
<evidence type="ECO:0000256" key="15">
    <source>
        <dbReference type="ARBA" id="ARBA00024057"/>
    </source>
</evidence>
<comment type="caution">
    <text evidence="20">The sequence shown here is derived from an EMBL/GenBank/DDBJ whole genome shotgun (WGS) entry which is preliminary data.</text>
</comment>
<evidence type="ECO:0000256" key="3">
    <source>
        <dbReference type="ARBA" id="ARBA00012188"/>
    </source>
</evidence>
<evidence type="ECO:0000256" key="7">
    <source>
        <dbReference type="ARBA" id="ARBA00022491"/>
    </source>
</evidence>
<dbReference type="RefSeq" id="XP_051448388.1">
    <property type="nucleotide sequence ID" value="XM_051586049.1"/>
</dbReference>
<keyword evidence="11" id="KW-0156">Chromatin regulator</keyword>
<dbReference type="PANTHER" id="PTHR12977:SF4">
    <property type="entry name" value="HISTONE-LYSINE N-METHYLTRANSFERASE KMT5B"/>
    <property type="match status" value="1"/>
</dbReference>
<evidence type="ECO:0000313" key="20">
    <source>
        <dbReference type="EMBL" id="KAI8583384.1"/>
    </source>
</evidence>
<dbReference type="AlphaFoldDB" id="A0AAD5EHM2"/>
<feature type="region of interest" description="Disordered" evidence="18">
    <location>
        <begin position="241"/>
        <end position="333"/>
    </location>
</feature>
<keyword evidence="6" id="KW-0158">Chromosome</keyword>
<keyword evidence="10" id="KW-0949">S-adenosyl-L-methionine</keyword>
<keyword evidence="14" id="KW-0539">Nucleus</keyword>
<dbReference type="GO" id="GO:0140941">
    <property type="term" value="F:histone H4K20me methyltransferase activity"/>
    <property type="evidence" value="ECO:0007669"/>
    <property type="project" value="UniProtKB-EC"/>
</dbReference>
<name>A0AAD5EHM2_UMBRA</name>
<organism evidence="20 21">
    <name type="scientific">Umbelopsis ramanniana AG</name>
    <dbReference type="NCBI Taxonomy" id="1314678"/>
    <lineage>
        <taxon>Eukaryota</taxon>
        <taxon>Fungi</taxon>
        <taxon>Fungi incertae sedis</taxon>
        <taxon>Mucoromycota</taxon>
        <taxon>Mucoromycotina</taxon>
        <taxon>Umbelopsidomycetes</taxon>
        <taxon>Umbelopsidales</taxon>
        <taxon>Umbelopsidaceae</taxon>
        <taxon>Umbelopsis</taxon>
    </lineage>
</organism>
<reference evidence="20" key="1">
    <citation type="submission" date="2021-06" db="EMBL/GenBank/DDBJ databases">
        <authorList>
            <consortium name="DOE Joint Genome Institute"/>
            <person name="Mondo S.J."/>
            <person name="Amses K.R."/>
            <person name="Simmons D.R."/>
            <person name="Longcore J.E."/>
            <person name="Seto K."/>
            <person name="Alves G.H."/>
            <person name="Bonds A.E."/>
            <person name="Quandt C.A."/>
            <person name="Davis W.J."/>
            <person name="Chang Y."/>
            <person name="Letcher P.M."/>
            <person name="Powell M.J."/>
            <person name="Kuo A."/>
            <person name="Labutti K."/>
            <person name="Pangilinan J."/>
            <person name="Andreopoulos W."/>
            <person name="Tritt A."/>
            <person name="Riley R."/>
            <person name="Hundley H."/>
            <person name="Johnson J."/>
            <person name="Lipzen A."/>
            <person name="Barry K."/>
            <person name="Berbee M.L."/>
            <person name="Buchler N.E."/>
            <person name="Grigoriev I.V."/>
            <person name="Spatafora J.W."/>
            <person name="Stajich J.E."/>
            <person name="James T.Y."/>
        </authorList>
    </citation>
    <scope>NUCLEOTIDE SEQUENCE</scope>
    <source>
        <strain evidence="20">AG</strain>
    </source>
</reference>
<sequence length="478" mass="53888">MDFALLSKYDDLFTDIFLDALFLWFNTVKMNTDHRRPRIPANKVLDIIQRNVLHKGKLNDAVNEFLAMEYFKSYLANKTPRQHLEFVQHMKRYLSMYLPNAGYEISETKRYSTTKRTEACVIATKDWMVGDELRLCTGAIASLNAKDDAELKLGDRDFSVMYSTRKGCSCLFLGPARFFNHDCESNCKFIASGQNGITFKLIKNVKCGEELTTFYGTHYFGENNCECRCVTCERNGQGAFAEEKDTDVSEDPVFENQNRRSGRKRKSANYEEYDVEPLSPKRACAPSAPFASRESSATISDLSDNDFEQTPTKEHEQHSETTFKVEPPSPTVHNQPLVMSIGFLCSEEEKAKKEAAAAAAAAATATTSITTVVAVDQKSSAPRASSHQRVHSGSPLDLLCDAIMDVEFMQAQSQRVAAAATPNFIQPTKEMVEPVKQEAKESEHMRDIEAFEDSLFDDVLSNFDEFDDALYHQMNDHP</sequence>
<proteinExistence type="predicted"/>
<evidence type="ECO:0000256" key="10">
    <source>
        <dbReference type="ARBA" id="ARBA00022691"/>
    </source>
</evidence>
<dbReference type="Pfam" id="PF00856">
    <property type="entry name" value="SET"/>
    <property type="match status" value="1"/>
</dbReference>
<dbReference type="SUPFAM" id="SSF82199">
    <property type="entry name" value="SET domain"/>
    <property type="match status" value="1"/>
</dbReference>
<keyword evidence="7" id="KW-0678">Repressor</keyword>
<dbReference type="InterPro" id="IPR001214">
    <property type="entry name" value="SET_dom"/>
</dbReference>
<evidence type="ECO:0000313" key="21">
    <source>
        <dbReference type="Proteomes" id="UP001206595"/>
    </source>
</evidence>
<dbReference type="GO" id="GO:0032259">
    <property type="term" value="P:methylation"/>
    <property type="evidence" value="ECO:0007669"/>
    <property type="project" value="UniProtKB-KW"/>
</dbReference>
<dbReference type="InterPro" id="IPR039977">
    <property type="entry name" value="Suv4-20/Set9"/>
</dbReference>
<dbReference type="Proteomes" id="UP001206595">
    <property type="component" value="Unassembled WGS sequence"/>
</dbReference>
<evidence type="ECO:0000256" key="16">
    <source>
        <dbReference type="ARBA" id="ARBA00030653"/>
    </source>
</evidence>
<dbReference type="Gene3D" id="2.170.270.10">
    <property type="entry name" value="SET domain"/>
    <property type="match status" value="1"/>
</dbReference>
<evidence type="ECO:0000256" key="18">
    <source>
        <dbReference type="SAM" id="MobiDB-lite"/>
    </source>
</evidence>
<evidence type="ECO:0000256" key="12">
    <source>
        <dbReference type="ARBA" id="ARBA00023015"/>
    </source>
</evidence>
<feature type="compositionally biased region" description="Polar residues" evidence="18">
    <location>
        <begin position="293"/>
        <end position="302"/>
    </location>
</feature>
<keyword evidence="12" id="KW-0805">Transcription regulation</keyword>
<accession>A0AAD5EHM2</accession>
<comment type="catalytic activity">
    <reaction evidence="17">
        <text>L-lysyl(20)-[histone H4] + 3 S-adenosyl-L-methionine = N(6),N(6),N(6)-trimethyl-L-lysyl(20)-[histone H4] + 3 S-adenosyl-L-homocysteine + 3 H(+)</text>
        <dbReference type="Rhea" id="RHEA:64456"/>
        <dbReference type="Rhea" id="RHEA-COMP:15554"/>
        <dbReference type="Rhea" id="RHEA-COMP:15998"/>
        <dbReference type="ChEBI" id="CHEBI:15378"/>
        <dbReference type="ChEBI" id="CHEBI:29969"/>
        <dbReference type="ChEBI" id="CHEBI:57856"/>
        <dbReference type="ChEBI" id="CHEBI:59789"/>
        <dbReference type="ChEBI" id="CHEBI:61961"/>
        <dbReference type="EC" id="2.1.1.372"/>
    </reaction>
</comment>
<evidence type="ECO:0000256" key="11">
    <source>
        <dbReference type="ARBA" id="ARBA00022853"/>
    </source>
</evidence>
<evidence type="ECO:0000256" key="17">
    <source>
        <dbReference type="ARBA" id="ARBA00048081"/>
    </source>
</evidence>
<reference evidence="20" key="2">
    <citation type="journal article" date="2022" name="Proc. Natl. Acad. Sci. U.S.A.">
        <title>Diploid-dominant life cycles characterize the early evolution of Fungi.</title>
        <authorList>
            <person name="Amses K.R."/>
            <person name="Simmons D.R."/>
            <person name="Longcore J.E."/>
            <person name="Mondo S.J."/>
            <person name="Seto K."/>
            <person name="Jeronimo G.H."/>
            <person name="Bonds A.E."/>
            <person name="Quandt C.A."/>
            <person name="Davis W.J."/>
            <person name="Chang Y."/>
            <person name="Federici B.A."/>
            <person name="Kuo A."/>
            <person name="LaButti K."/>
            <person name="Pangilinan J."/>
            <person name="Andreopoulos W."/>
            <person name="Tritt A."/>
            <person name="Riley R."/>
            <person name="Hundley H."/>
            <person name="Johnson J."/>
            <person name="Lipzen A."/>
            <person name="Barry K."/>
            <person name="Lang B.F."/>
            <person name="Cuomo C.A."/>
            <person name="Buchler N.E."/>
            <person name="Grigoriev I.V."/>
            <person name="Spatafora J.W."/>
            <person name="Stajich J.E."/>
            <person name="James T.Y."/>
        </authorList>
    </citation>
    <scope>NUCLEOTIDE SEQUENCE</scope>
    <source>
        <strain evidence="20">AG</strain>
    </source>
</reference>
<evidence type="ECO:0000256" key="5">
    <source>
        <dbReference type="ARBA" id="ARBA00015413"/>
    </source>
</evidence>
<evidence type="ECO:0000256" key="6">
    <source>
        <dbReference type="ARBA" id="ARBA00022454"/>
    </source>
</evidence>
<comment type="subcellular location">
    <subcellularLocation>
        <location evidence="2">Chromosome</location>
    </subcellularLocation>
    <subcellularLocation>
        <location evidence="1">Nucleus</location>
    </subcellularLocation>
</comment>
<dbReference type="InterPro" id="IPR025790">
    <property type="entry name" value="Suv4-20_animal"/>
</dbReference>
<keyword evidence="21" id="KW-1185">Reference proteome</keyword>
<protein>
    <recommendedName>
        <fullName evidence="5">Histone-lysine N-methyltransferase SET9</fullName>
        <ecNumber evidence="3">2.1.1.362</ecNumber>
        <ecNumber evidence="15">2.1.1.372</ecNumber>
    </recommendedName>
    <alternativeName>
        <fullName evidence="4">Histone-lysine N-methyltransferase set9</fullName>
    </alternativeName>
    <alternativeName>
        <fullName evidence="16">SET domain protein 9</fullName>
    </alternativeName>
</protein>
<keyword evidence="8" id="KW-0489">Methyltransferase</keyword>
<dbReference type="InterPro" id="IPR025783">
    <property type="entry name" value="Set9_fungi"/>
</dbReference>
<evidence type="ECO:0000256" key="1">
    <source>
        <dbReference type="ARBA" id="ARBA00004123"/>
    </source>
</evidence>
<evidence type="ECO:0000256" key="13">
    <source>
        <dbReference type="ARBA" id="ARBA00023163"/>
    </source>
</evidence>
<dbReference type="GeneID" id="75911397"/>
<evidence type="ECO:0000256" key="2">
    <source>
        <dbReference type="ARBA" id="ARBA00004286"/>
    </source>
</evidence>
<keyword evidence="9" id="KW-0808">Transferase</keyword>
<dbReference type="InterPro" id="IPR046341">
    <property type="entry name" value="SET_dom_sf"/>
</dbReference>
<dbReference type="EC" id="2.1.1.372" evidence="15"/>
<dbReference type="Gene3D" id="1.10.10.1700">
    <property type="entry name" value="Histone-lysine N-methyltransferase"/>
    <property type="match status" value="1"/>
</dbReference>
<evidence type="ECO:0000256" key="4">
    <source>
        <dbReference type="ARBA" id="ARBA00014232"/>
    </source>
</evidence>
<dbReference type="PANTHER" id="PTHR12977">
    <property type="entry name" value="SUPPRESSOR OF VARIEGATION 4-20-RELATED"/>
    <property type="match status" value="1"/>
</dbReference>
<dbReference type="PROSITE" id="PS51567">
    <property type="entry name" value="SAM_MT43_SUVAR420_1"/>
    <property type="match status" value="1"/>
</dbReference>
<evidence type="ECO:0000259" key="19">
    <source>
        <dbReference type="PROSITE" id="PS50280"/>
    </source>
</evidence>
<feature type="compositionally biased region" description="Basic and acidic residues" evidence="18">
    <location>
        <begin position="311"/>
        <end position="323"/>
    </location>
</feature>
<dbReference type="CDD" id="cd10524">
    <property type="entry name" value="SET_Suv4-20-like"/>
    <property type="match status" value="1"/>
</dbReference>
<dbReference type="EC" id="2.1.1.362" evidence="3"/>
<dbReference type="GO" id="GO:0140943">
    <property type="term" value="F:histone H4K20 trimethyltransferase activity"/>
    <property type="evidence" value="ECO:0007669"/>
    <property type="project" value="UniProtKB-EC"/>
</dbReference>
<evidence type="ECO:0000256" key="14">
    <source>
        <dbReference type="ARBA" id="ARBA00023242"/>
    </source>
</evidence>
<dbReference type="EMBL" id="MU620896">
    <property type="protein sequence ID" value="KAI8583384.1"/>
    <property type="molecule type" value="Genomic_DNA"/>
</dbReference>
<dbReference type="InterPro" id="IPR041938">
    <property type="entry name" value="Hist-Lys_N-MTase_N"/>
</dbReference>
<dbReference type="PROSITE" id="PS50280">
    <property type="entry name" value="SET"/>
    <property type="match status" value="1"/>
</dbReference>
<evidence type="ECO:0000256" key="8">
    <source>
        <dbReference type="ARBA" id="ARBA00022603"/>
    </source>
</evidence>
<gene>
    <name evidence="20" type="ORF">K450DRAFT_223368</name>
</gene>
<keyword evidence="13" id="KW-0804">Transcription</keyword>
<dbReference type="SMART" id="SM00317">
    <property type="entry name" value="SET"/>
    <property type="match status" value="1"/>
</dbReference>
<dbReference type="GO" id="GO:0005694">
    <property type="term" value="C:chromosome"/>
    <property type="evidence" value="ECO:0007669"/>
    <property type="project" value="UniProtKB-SubCell"/>
</dbReference>
<dbReference type="PROSITE" id="PS51570">
    <property type="entry name" value="SAM_MT43_SUVAR420_2"/>
    <property type="match status" value="1"/>
</dbReference>
<dbReference type="GO" id="GO:0005634">
    <property type="term" value="C:nucleus"/>
    <property type="evidence" value="ECO:0007669"/>
    <property type="project" value="UniProtKB-SubCell"/>
</dbReference>